<reference evidence="2" key="1">
    <citation type="journal article" date="2023" name="Nat. Microbiol.">
        <title>Enrichment and characterization of a nitric oxide-reducing microbial community in a continuous bioreactor.</title>
        <authorList>
            <person name="Garrido-Amador P."/>
            <person name="Stortenbeker N."/>
            <person name="Wessels H.J.C.T."/>
            <person name="Speth D.R."/>
            <person name="Garcia-Heredia I."/>
            <person name="Kartal B."/>
        </authorList>
    </citation>
    <scope>NUCLEOTIDE SEQUENCE</scope>
    <source>
        <strain evidence="2">MAG1</strain>
    </source>
</reference>
<organism evidence="2">
    <name type="scientific">Candidatus Nitricoxidivorans perseverans</name>
    <dbReference type="NCBI Taxonomy" id="2975601"/>
    <lineage>
        <taxon>Bacteria</taxon>
        <taxon>Pseudomonadati</taxon>
        <taxon>Pseudomonadota</taxon>
        <taxon>Betaproteobacteria</taxon>
        <taxon>Nitrosomonadales</taxon>
        <taxon>Sterolibacteriaceae</taxon>
        <taxon>Candidatus Nitricoxidivorans</taxon>
    </lineage>
</organism>
<name>A0AA49IXD0_9PROT</name>
<accession>A0AA49IXD0</accession>
<evidence type="ECO:0000313" key="2">
    <source>
        <dbReference type="EMBL" id="WIM04918.1"/>
    </source>
</evidence>
<dbReference type="KEGG" id="npv:OHM77_09425"/>
<dbReference type="Proteomes" id="UP001234916">
    <property type="component" value="Chromosome"/>
</dbReference>
<sequence>MSFGKAARAGVLLLAAVPLWASAEINQGTHLNPKGQSKVNKALAKGYMQSGATGMQQNQSQVNIGSKRAGTCTMNVGASDAKDKNSKEVIVTSKEIINVCK</sequence>
<dbReference type="AlphaFoldDB" id="A0AA49IXD0"/>
<dbReference type="EMBL" id="CP107246">
    <property type="protein sequence ID" value="WIM04918.1"/>
    <property type="molecule type" value="Genomic_DNA"/>
</dbReference>
<evidence type="ECO:0000256" key="1">
    <source>
        <dbReference type="SAM" id="SignalP"/>
    </source>
</evidence>
<proteinExistence type="predicted"/>
<gene>
    <name evidence="2" type="ORF">OHM77_09425</name>
</gene>
<feature type="chain" id="PRO_5041296847" evidence="1">
    <location>
        <begin position="24"/>
        <end position="101"/>
    </location>
</feature>
<keyword evidence="1" id="KW-0732">Signal</keyword>
<protein>
    <submittedName>
        <fullName evidence="2">Uncharacterized protein</fullName>
    </submittedName>
</protein>
<feature type="signal peptide" evidence="1">
    <location>
        <begin position="1"/>
        <end position="23"/>
    </location>
</feature>